<dbReference type="InterPro" id="IPR055194">
    <property type="entry name" value="UBR1-like_WH"/>
</dbReference>
<dbReference type="PANTHER" id="PTHR21497:SF24">
    <property type="entry name" value="E3 UBIQUITIN-PROTEIN LIGASE UBR1"/>
    <property type="match status" value="1"/>
</dbReference>
<dbReference type="GO" id="GO:0061630">
    <property type="term" value="F:ubiquitin protein ligase activity"/>
    <property type="evidence" value="ECO:0000318"/>
    <property type="project" value="GO_Central"/>
</dbReference>
<sequence length="1740" mass="199080">MSEPRPSRRGVEEAKALLHERSLWMSGGEPLDSYLDDFRALGQLQCTYVWTKDVVAYRCRTCQMNDSSAICNLCFQNGNHWDHDYVMYHSASGGCCDCGDLAAWKESGACAAHQRLHVQEPKLKDELLEPTHVVVQYVLRELLVWVKKLKVKLSYQRKLFDQNTDLEVAMAMIYLDWSQKVCAVDALRSIVCNEIIDYGIPCQTDAPTSALEILLDCLGWMPDKLIEAETTLFLQLLYKNDFKDKFLNLLREKYEKMIFLAIRNKEYMKNYTHLDTNLDRVMVQLFNDPDMTTRLIHKHNLLELFIGVFSKVIACSAENNELAVVSFDGDAIKCKVYLRPQSDLRLVVSHRNIAIHMLSKQPQLFPHILDVLVKLQWMNAYTRGGDGHVFEKTWTLAIQLEMNSMAIIFQLISRCFQDPLGRKKTLVTAATYTFKVLKQYLEQVKRISDQDKYSDSTVSLHIPLHRALSAILQKLVLISWGNYERGFLTALKEEGVFNFTEDEVLALMDHPLRILVWMAQIRAQMWSTLEHFSRLELIYRGSFWHDQSMDMDILLLQFCSVACEDLQGKIFVKIAELFNFKSMATTRTIPGQRNCRQAEIMLLQSFMRLILLVVRERRNLGRTEEDEAQGKCLQYDVIQWLCVRDQTYSQLCRALGSTSIEHQKLNVVLDRVAVYHEPKQVAHQGYYQLKSEYWKEFDPLFPHYYLNELEEAEDRAVKVGKSDHYWRISAPSPAGAPYDRLSGLLHTKACHLFLLNVLDEVRFLVERDTTVTSGEALGVTALQMMAVLVSDSRNNLWDADLKAQFPDSVDEYPTEDITVNIYVQVRTEYGPHLSIFQMLQELVRANQCTRLVDSINHVFEFLHVSTHEKSRAAEVDTLSAEDIQRRLRKELRQKAILEEFSAKRKAFMELQSDCDDDENSEDGSEMEACSIVNESRACKSGSVPISETLRKATTPVTDADHVAMEASSKAKECALCKTKKDDKNSSLCWIALVQRYNFPNQVLSRGEQMRNTGETDISHVGQFQGLNLNDDLDQLVTVGYFAESGNATTIDLSTLEHVQCCGHQMHYDCFQDHMKNLQLSCNAGNDVVNPLNGEFSCPICRRLANVLLPDVDASISSRKMDLHEDVKGADEIGSDWSSFWQSNKNLENSMDSFCVQTLRVRKQYPHSYFNTPSSCARSRVLWEELVLNIVHCEVETREGYVQVGTASSSSPTMKFSDECTWGGDSAHWTAMRELGRLAMLSNTFPGAVQDKSQRLRALWECLRLLDRRENLDAESMDTESSPILAGMSELERTVREMFPQNPIDLAEPCEDPEFAQVSSLYFHCQDGSAQKQENSQFVPVSCNVDMGEEELARTQTTLNQSVHLEENKNSQFVEFKLGETYPSKLAAPDPIEHDPQQRHEISFEDAKIENKIREEMMIDGCLSQPFPIEQQRNTSSDSLSTWMEDILRNGILTADPFWVLAMLLIILSKQPDRHVLLSMVKFAYTIAVLQTQIAVSRLDVEDSDVETLVRRACLPFLRRAAMLVQIVTREDLREHGLTGMKVMDFHSLQLILQLPDCSLILQPQGATAAMVTQLLHLYRPKSFNFEMHKVPRKALLHKLPRVYQKLLMEGFYGKKCAACGETPLDPAICLVCGMLLCCGADRRGNGIGECSQHAATESAGVGIFLLLRSTQLLLLRNNRTCMGLSLYLDIHGDEDLYMRRNQKMYLSDLRLNEIRRLWMTAAFDYDSYILRNSQLMRKAY</sequence>
<keyword evidence="4 10" id="KW-0479">Metal-binding</keyword>
<keyword evidence="13" id="KW-1185">Reference proteome</keyword>
<dbReference type="PROSITE" id="PS51157">
    <property type="entry name" value="ZF_UBR"/>
    <property type="match status" value="1"/>
</dbReference>
<evidence type="ECO:0000256" key="6">
    <source>
        <dbReference type="ARBA" id="ARBA00022786"/>
    </source>
</evidence>
<dbReference type="GeneID" id="112292932"/>
<dbReference type="Proteomes" id="UP000006727">
    <property type="component" value="Chromosome 15"/>
</dbReference>
<dbReference type="Gene3D" id="1.10.10.2670">
    <property type="entry name" value="E3 ubiquitin-protein ligase"/>
    <property type="match status" value="1"/>
</dbReference>
<evidence type="ECO:0000256" key="5">
    <source>
        <dbReference type="ARBA" id="ARBA00022771"/>
    </source>
</evidence>
<keyword evidence="3 10" id="KW-0808">Transferase</keyword>
<evidence type="ECO:0000313" key="13">
    <source>
        <dbReference type="Proteomes" id="UP000006727"/>
    </source>
</evidence>
<keyword evidence="6 10" id="KW-0833">Ubl conjugation pathway</keyword>
<dbReference type="Gramene" id="Pp3c15_3560V3.3">
    <property type="protein sequence ID" value="Pp3c15_3560V3.3"/>
    <property type="gene ID" value="Pp3c15_3560"/>
</dbReference>
<evidence type="ECO:0000256" key="10">
    <source>
        <dbReference type="RuleBase" id="RU366018"/>
    </source>
</evidence>
<dbReference type="InterPro" id="IPR039164">
    <property type="entry name" value="UBR1-like"/>
</dbReference>
<dbReference type="KEGG" id="ppp:112292932"/>
<evidence type="ECO:0000259" key="11">
    <source>
        <dbReference type="PROSITE" id="PS51157"/>
    </source>
</evidence>
<keyword evidence="7 10" id="KW-0862">Zinc</keyword>
<evidence type="ECO:0000256" key="4">
    <source>
        <dbReference type="ARBA" id="ARBA00022723"/>
    </source>
</evidence>
<reference evidence="12 13" key="2">
    <citation type="journal article" date="2018" name="Plant J.">
        <title>The Physcomitrella patens chromosome-scale assembly reveals moss genome structure and evolution.</title>
        <authorList>
            <person name="Lang D."/>
            <person name="Ullrich K.K."/>
            <person name="Murat F."/>
            <person name="Fuchs J."/>
            <person name="Jenkins J."/>
            <person name="Haas F.B."/>
            <person name="Piednoel M."/>
            <person name="Gundlach H."/>
            <person name="Van Bel M."/>
            <person name="Meyberg R."/>
            <person name="Vives C."/>
            <person name="Morata J."/>
            <person name="Symeonidi A."/>
            <person name="Hiss M."/>
            <person name="Muchero W."/>
            <person name="Kamisugi Y."/>
            <person name="Saleh O."/>
            <person name="Blanc G."/>
            <person name="Decker E.L."/>
            <person name="van Gessel N."/>
            <person name="Grimwood J."/>
            <person name="Hayes R.D."/>
            <person name="Graham S.W."/>
            <person name="Gunter L.E."/>
            <person name="McDaniel S.F."/>
            <person name="Hoernstein S.N.W."/>
            <person name="Larsson A."/>
            <person name="Li F.W."/>
            <person name="Perroud P.F."/>
            <person name="Phillips J."/>
            <person name="Ranjan P."/>
            <person name="Rokshar D.S."/>
            <person name="Rothfels C.J."/>
            <person name="Schneider L."/>
            <person name="Shu S."/>
            <person name="Stevenson D.W."/>
            <person name="Thummler F."/>
            <person name="Tillich M."/>
            <person name="Villarreal Aguilar J.C."/>
            <person name="Widiez T."/>
            <person name="Wong G.K."/>
            <person name="Wymore A."/>
            <person name="Zhang Y."/>
            <person name="Zimmer A.D."/>
            <person name="Quatrano R.S."/>
            <person name="Mayer K.F.X."/>
            <person name="Goodstein D."/>
            <person name="Casacuberta J.M."/>
            <person name="Vandepoele K."/>
            <person name="Reski R."/>
            <person name="Cuming A.C."/>
            <person name="Tuskan G.A."/>
            <person name="Maumus F."/>
            <person name="Salse J."/>
            <person name="Schmutz J."/>
            <person name="Rensing S.A."/>
        </authorList>
    </citation>
    <scope>NUCLEOTIDE SEQUENCE [LARGE SCALE GENOMIC DNA]</scope>
    <source>
        <strain evidence="12 13">cv. Gransden 2004</strain>
    </source>
</reference>
<organism evidence="12 13">
    <name type="scientific">Physcomitrium patens</name>
    <name type="common">Spreading-leaved earth moss</name>
    <name type="synonym">Physcomitrella patens</name>
    <dbReference type="NCBI Taxonomy" id="3218"/>
    <lineage>
        <taxon>Eukaryota</taxon>
        <taxon>Viridiplantae</taxon>
        <taxon>Streptophyta</taxon>
        <taxon>Embryophyta</taxon>
        <taxon>Bryophyta</taxon>
        <taxon>Bryophytina</taxon>
        <taxon>Bryopsida</taxon>
        <taxon>Funariidae</taxon>
        <taxon>Funariales</taxon>
        <taxon>Funariaceae</taxon>
        <taxon>Physcomitrium</taxon>
    </lineage>
</organism>
<dbReference type="InterPro" id="IPR044046">
    <property type="entry name" value="E3_ligase_UBR-like_C"/>
</dbReference>
<dbReference type="GO" id="GO:0005737">
    <property type="term" value="C:cytoplasm"/>
    <property type="evidence" value="ECO:0000318"/>
    <property type="project" value="GO_Central"/>
</dbReference>
<dbReference type="Pfam" id="PF02207">
    <property type="entry name" value="zf-UBR"/>
    <property type="match status" value="1"/>
</dbReference>
<feature type="zinc finger region" description="UBR-type" evidence="9">
    <location>
        <begin position="44"/>
        <end position="115"/>
    </location>
</feature>
<dbReference type="EC" id="2.3.2.27" evidence="10"/>
<dbReference type="GO" id="GO:0071596">
    <property type="term" value="P:ubiquitin-dependent protein catabolic process via the N-end rule pathway"/>
    <property type="evidence" value="ECO:0000318"/>
    <property type="project" value="GO_Central"/>
</dbReference>
<dbReference type="Gene3D" id="2.10.110.30">
    <property type="match status" value="1"/>
</dbReference>
<dbReference type="GO" id="GO:0000151">
    <property type="term" value="C:ubiquitin ligase complex"/>
    <property type="evidence" value="ECO:0000318"/>
    <property type="project" value="GO_Central"/>
</dbReference>
<reference evidence="12" key="3">
    <citation type="submission" date="2020-12" db="UniProtKB">
        <authorList>
            <consortium name="EnsemblPlants"/>
        </authorList>
    </citation>
    <scope>IDENTIFICATION</scope>
</reference>
<feature type="domain" description="UBR-type" evidence="11">
    <location>
        <begin position="44"/>
        <end position="115"/>
    </location>
</feature>
<protein>
    <recommendedName>
        <fullName evidence="10">E3 ubiquitin-protein ligase</fullName>
        <ecNumber evidence="10">2.3.2.27</ecNumber>
    </recommendedName>
</protein>
<dbReference type="InterPro" id="IPR036390">
    <property type="entry name" value="WH_DNA-bd_sf"/>
</dbReference>
<evidence type="ECO:0000256" key="3">
    <source>
        <dbReference type="ARBA" id="ARBA00022679"/>
    </source>
</evidence>
<dbReference type="EnsemblPlants" id="Pp3c15_3560V3.3">
    <property type="protein sequence ID" value="Pp3c15_3560V3.3"/>
    <property type="gene ID" value="Pp3c15_3560"/>
</dbReference>
<reference evidence="12 13" key="1">
    <citation type="journal article" date="2008" name="Science">
        <title>The Physcomitrella genome reveals evolutionary insights into the conquest of land by plants.</title>
        <authorList>
            <person name="Rensing S."/>
            <person name="Lang D."/>
            <person name="Zimmer A."/>
            <person name="Terry A."/>
            <person name="Salamov A."/>
            <person name="Shapiro H."/>
            <person name="Nishiyama T."/>
            <person name="Perroud P.-F."/>
            <person name="Lindquist E."/>
            <person name="Kamisugi Y."/>
            <person name="Tanahashi T."/>
            <person name="Sakakibara K."/>
            <person name="Fujita T."/>
            <person name="Oishi K."/>
            <person name="Shin-I T."/>
            <person name="Kuroki Y."/>
            <person name="Toyoda A."/>
            <person name="Suzuki Y."/>
            <person name="Hashimoto A."/>
            <person name="Yamaguchi K."/>
            <person name="Sugano A."/>
            <person name="Kohara Y."/>
            <person name="Fujiyama A."/>
            <person name="Anterola A."/>
            <person name="Aoki S."/>
            <person name="Ashton N."/>
            <person name="Barbazuk W.B."/>
            <person name="Barker E."/>
            <person name="Bennetzen J."/>
            <person name="Bezanilla M."/>
            <person name="Blankenship R."/>
            <person name="Cho S.H."/>
            <person name="Dutcher S."/>
            <person name="Estelle M."/>
            <person name="Fawcett J.A."/>
            <person name="Gundlach H."/>
            <person name="Hanada K."/>
            <person name="Heyl A."/>
            <person name="Hicks K.A."/>
            <person name="Hugh J."/>
            <person name="Lohr M."/>
            <person name="Mayer K."/>
            <person name="Melkozernov A."/>
            <person name="Murata T."/>
            <person name="Nelson D."/>
            <person name="Pils B."/>
            <person name="Prigge M."/>
            <person name="Reiss B."/>
            <person name="Renner T."/>
            <person name="Rombauts S."/>
            <person name="Rushton P."/>
            <person name="Sanderfoot A."/>
            <person name="Schween G."/>
            <person name="Shiu S.-H."/>
            <person name="Stueber K."/>
            <person name="Theodoulou F.L."/>
            <person name="Tu H."/>
            <person name="Van de Peer Y."/>
            <person name="Verrier P.J."/>
            <person name="Waters E."/>
            <person name="Wood A."/>
            <person name="Yang L."/>
            <person name="Cove D."/>
            <person name="Cuming A."/>
            <person name="Hasebe M."/>
            <person name="Lucas S."/>
            <person name="Mishler D.B."/>
            <person name="Reski R."/>
            <person name="Grigoriev I."/>
            <person name="Quatrano R.S."/>
            <person name="Boore J.L."/>
        </authorList>
    </citation>
    <scope>NUCLEOTIDE SEQUENCE [LARGE SCALE GENOMIC DNA]</scope>
    <source>
        <strain evidence="12 13">cv. Gransden 2004</strain>
    </source>
</reference>
<dbReference type="CDD" id="cd19673">
    <property type="entry name" value="UBR-box_UBR3"/>
    <property type="match status" value="1"/>
</dbReference>
<name>A0A7I4F5V8_PHYPA</name>
<dbReference type="InterPro" id="IPR003126">
    <property type="entry name" value="Znf_UBR"/>
</dbReference>
<dbReference type="EMBL" id="ABEU02000015">
    <property type="status" value="NOT_ANNOTATED_CDS"/>
    <property type="molecule type" value="Genomic_DNA"/>
</dbReference>
<comment type="function">
    <text evidence="10">Ubiquitin ligase protein which is a component of the N-end rule pathway. Recognizes and binds to proteins bearing specific N-terminal residues that are destabilizing according to the N-end rule, leading to their ubiquitination and subsequent degradation.</text>
</comment>
<dbReference type="OrthoDB" id="1923248at2759"/>
<gene>
    <name evidence="12" type="primary">LOC112292932</name>
</gene>
<dbReference type="GO" id="GO:0016567">
    <property type="term" value="P:protein ubiquitination"/>
    <property type="evidence" value="ECO:0000318"/>
    <property type="project" value="GO_Central"/>
</dbReference>
<dbReference type="InterPro" id="IPR042065">
    <property type="entry name" value="E3_ELL-like"/>
</dbReference>
<accession>A0A7I4F5V8</accession>
<dbReference type="InParanoid" id="A0A7I4F5V8"/>
<evidence type="ECO:0000256" key="1">
    <source>
        <dbReference type="ARBA" id="ARBA00000900"/>
    </source>
</evidence>
<evidence type="ECO:0000256" key="8">
    <source>
        <dbReference type="ARBA" id="ARBA00046341"/>
    </source>
</evidence>
<evidence type="ECO:0000313" key="12">
    <source>
        <dbReference type="EnsemblPlants" id="Pp3c15_3560V3.3"/>
    </source>
</evidence>
<dbReference type="Pfam" id="PF22960">
    <property type="entry name" value="WHD_UBR1"/>
    <property type="match status" value="1"/>
</dbReference>
<proteinExistence type="inferred from homology"/>
<dbReference type="FunFam" id="2.10.110.30:FF:000002">
    <property type="entry name" value="Putative e3 ubiquitin-protein ligase ubr3"/>
    <property type="match status" value="1"/>
</dbReference>
<dbReference type="SMART" id="SM00396">
    <property type="entry name" value="ZnF_UBR1"/>
    <property type="match status" value="1"/>
</dbReference>
<dbReference type="GO" id="GO:0008270">
    <property type="term" value="F:zinc ion binding"/>
    <property type="evidence" value="ECO:0007669"/>
    <property type="project" value="UniProtKB-UniRule"/>
</dbReference>
<dbReference type="SUPFAM" id="SSF46785">
    <property type="entry name" value="Winged helix' DNA-binding domain"/>
    <property type="match status" value="1"/>
</dbReference>
<dbReference type="RefSeq" id="XP_024397712.1">
    <property type="nucleotide sequence ID" value="XM_024541944.2"/>
</dbReference>
<evidence type="ECO:0000256" key="9">
    <source>
        <dbReference type="PROSITE-ProRule" id="PRU00508"/>
    </source>
</evidence>
<comment type="similarity">
    <text evidence="8 10">Belongs to the E3 ubiquitin-protein ligase UBR1-like family.</text>
</comment>
<dbReference type="Pfam" id="PF18995">
    <property type="entry name" value="PRT6_C"/>
    <property type="match status" value="1"/>
</dbReference>
<dbReference type="UniPathway" id="UPA00143"/>
<comment type="catalytic activity">
    <reaction evidence="1 10">
        <text>S-ubiquitinyl-[E2 ubiquitin-conjugating enzyme]-L-cysteine + [acceptor protein]-L-lysine = [E2 ubiquitin-conjugating enzyme]-L-cysteine + N(6)-ubiquitinyl-[acceptor protein]-L-lysine.</text>
        <dbReference type="EC" id="2.3.2.27"/>
    </reaction>
</comment>
<comment type="pathway">
    <text evidence="2 10">Protein modification; protein ubiquitination.</text>
</comment>
<keyword evidence="5 10" id="KW-0863">Zinc-finger</keyword>
<evidence type="ECO:0000256" key="2">
    <source>
        <dbReference type="ARBA" id="ARBA00004906"/>
    </source>
</evidence>
<dbReference type="PANTHER" id="PTHR21497">
    <property type="entry name" value="UBIQUITIN LIGASE E3 ALPHA-RELATED"/>
    <property type="match status" value="1"/>
</dbReference>
<evidence type="ECO:0000256" key="7">
    <source>
        <dbReference type="ARBA" id="ARBA00022833"/>
    </source>
</evidence>